<dbReference type="InterPro" id="IPR003660">
    <property type="entry name" value="HAMP_dom"/>
</dbReference>
<evidence type="ECO:0000256" key="7">
    <source>
        <dbReference type="ARBA" id="ARBA00022692"/>
    </source>
</evidence>
<dbReference type="Pfam" id="PF00672">
    <property type="entry name" value="HAMP"/>
    <property type="match status" value="1"/>
</dbReference>
<dbReference type="PROSITE" id="PS50109">
    <property type="entry name" value="HIS_KIN"/>
    <property type="match status" value="1"/>
</dbReference>
<dbReference type="EMBL" id="CP001958">
    <property type="protein sequence ID" value="ADG96590.1"/>
    <property type="molecule type" value="Genomic_DNA"/>
</dbReference>
<feature type="compositionally biased region" description="Polar residues" evidence="12">
    <location>
        <begin position="133"/>
        <end position="142"/>
    </location>
</feature>
<evidence type="ECO:0000256" key="10">
    <source>
        <dbReference type="ARBA" id="ARBA00023012"/>
    </source>
</evidence>
<dbReference type="EC" id="2.7.13.3" evidence="4"/>
<accession>D6Z9R3</accession>
<dbReference type="SUPFAM" id="SSF55874">
    <property type="entry name" value="ATPase domain of HSP90 chaperone/DNA topoisomerase II/histidine kinase"/>
    <property type="match status" value="1"/>
</dbReference>
<dbReference type="CDD" id="cd00075">
    <property type="entry name" value="HATPase"/>
    <property type="match status" value="1"/>
</dbReference>
<evidence type="ECO:0000256" key="1">
    <source>
        <dbReference type="ARBA" id="ARBA00000085"/>
    </source>
</evidence>
<dbReference type="Proteomes" id="UP000002247">
    <property type="component" value="Chromosome"/>
</dbReference>
<dbReference type="GO" id="GO:0000155">
    <property type="term" value="F:phosphorelay sensor kinase activity"/>
    <property type="evidence" value="ECO:0007669"/>
    <property type="project" value="InterPro"/>
</dbReference>
<evidence type="ECO:0000256" key="9">
    <source>
        <dbReference type="ARBA" id="ARBA00022989"/>
    </source>
</evidence>
<feature type="domain" description="Histidine kinase" evidence="14">
    <location>
        <begin position="341"/>
        <end position="555"/>
    </location>
</feature>
<keyword evidence="9 13" id="KW-1133">Transmembrane helix</keyword>
<dbReference type="PANTHER" id="PTHR45436">
    <property type="entry name" value="SENSOR HISTIDINE KINASE YKOH"/>
    <property type="match status" value="1"/>
</dbReference>
<keyword evidence="5" id="KW-0597">Phosphoprotein</keyword>
<dbReference type="SMART" id="SM00388">
    <property type="entry name" value="HisKA"/>
    <property type="match status" value="1"/>
</dbReference>
<dbReference type="Pfam" id="PF00512">
    <property type="entry name" value="HisKA"/>
    <property type="match status" value="1"/>
</dbReference>
<dbReference type="SMART" id="SM00304">
    <property type="entry name" value="HAMP"/>
    <property type="match status" value="1"/>
</dbReference>
<dbReference type="PRINTS" id="PR00344">
    <property type="entry name" value="BCTRLSENSOR"/>
</dbReference>
<dbReference type="InterPro" id="IPR003594">
    <property type="entry name" value="HATPase_dom"/>
</dbReference>
<comment type="subcellular location">
    <subcellularLocation>
        <location evidence="3">Cell membrane</location>
    </subcellularLocation>
</comment>
<dbReference type="Pfam" id="PF02518">
    <property type="entry name" value="HATPase_c"/>
    <property type="match status" value="1"/>
</dbReference>
<dbReference type="SUPFAM" id="SSF158472">
    <property type="entry name" value="HAMP domain-like"/>
    <property type="match status" value="1"/>
</dbReference>
<dbReference type="CDD" id="cd06225">
    <property type="entry name" value="HAMP"/>
    <property type="match status" value="1"/>
</dbReference>
<dbReference type="InterPro" id="IPR036890">
    <property type="entry name" value="HATPase_C_sf"/>
</dbReference>
<evidence type="ECO:0000259" key="15">
    <source>
        <dbReference type="PROSITE" id="PS50885"/>
    </source>
</evidence>
<dbReference type="CDD" id="cd00082">
    <property type="entry name" value="HisKA"/>
    <property type="match status" value="1"/>
</dbReference>
<evidence type="ECO:0000256" key="4">
    <source>
        <dbReference type="ARBA" id="ARBA00012438"/>
    </source>
</evidence>
<dbReference type="FunFam" id="3.30.565.10:FF:000006">
    <property type="entry name" value="Sensor histidine kinase WalK"/>
    <property type="match status" value="1"/>
</dbReference>
<keyword evidence="10" id="KW-0902">Two-component regulatory system</keyword>
<dbReference type="Gene3D" id="1.10.287.130">
    <property type="match status" value="1"/>
</dbReference>
<dbReference type="eggNOG" id="COG3087">
    <property type="taxonomic scope" value="Bacteria"/>
</dbReference>
<dbReference type="GO" id="GO:0005509">
    <property type="term" value="F:calcium ion binding"/>
    <property type="evidence" value="ECO:0007669"/>
    <property type="project" value="UniProtKB-ARBA"/>
</dbReference>
<dbReference type="InterPro" id="IPR003661">
    <property type="entry name" value="HisK_dim/P_dom"/>
</dbReference>
<dbReference type="eggNOG" id="COG5002">
    <property type="taxonomic scope" value="Bacteria"/>
</dbReference>
<dbReference type="SMART" id="SM00387">
    <property type="entry name" value="HATPase_c"/>
    <property type="match status" value="1"/>
</dbReference>
<feature type="region of interest" description="Disordered" evidence="12">
    <location>
        <begin position="1"/>
        <end position="24"/>
    </location>
</feature>
<feature type="domain" description="HAMP" evidence="15">
    <location>
        <begin position="266"/>
        <end position="319"/>
    </location>
</feature>
<evidence type="ECO:0000313" key="17">
    <source>
        <dbReference type="Proteomes" id="UP000002247"/>
    </source>
</evidence>
<evidence type="ECO:0000313" key="16">
    <source>
        <dbReference type="EMBL" id="ADG96590.1"/>
    </source>
</evidence>
<evidence type="ECO:0000259" key="14">
    <source>
        <dbReference type="PROSITE" id="PS50109"/>
    </source>
</evidence>
<dbReference type="KEGG" id="srt:Srot_0099"/>
<dbReference type="PROSITE" id="PS50885">
    <property type="entry name" value="HAMP"/>
    <property type="match status" value="1"/>
</dbReference>
<organism evidence="16 17">
    <name type="scientific">Segniliparus rotundus (strain ATCC BAA-972 / CDC 1076 / CIP 108378 / DSM 44985 / JCM 13578)</name>
    <dbReference type="NCBI Taxonomy" id="640132"/>
    <lineage>
        <taxon>Bacteria</taxon>
        <taxon>Bacillati</taxon>
        <taxon>Actinomycetota</taxon>
        <taxon>Actinomycetes</taxon>
        <taxon>Mycobacteriales</taxon>
        <taxon>Segniliparaceae</taxon>
        <taxon>Segniliparus</taxon>
    </lineage>
</organism>
<feature type="region of interest" description="Disordered" evidence="12">
    <location>
        <begin position="73"/>
        <end position="159"/>
    </location>
</feature>
<dbReference type="SUPFAM" id="SSF47384">
    <property type="entry name" value="Homodimeric domain of signal transducing histidine kinase"/>
    <property type="match status" value="1"/>
</dbReference>
<evidence type="ECO:0000256" key="13">
    <source>
        <dbReference type="SAM" id="Phobius"/>
    </source>
</evidence>
<dbReference type="FunFam" id="1.10.287.130:FF:000001">
    <property type="entry name" value="Two-component sensor histidine kinase"/>
    <property type="match status" value="1"/>
</dbReference>
<proteinExistence type="predicted"/>
<dbReference type="InterPro" id="IPR005467">
    <property type="entry name" value="His_kinase_dom"/>
</dbReference>
<dbReference type="STRING" id="640132.Srot_0099"/>
<dbReference type="Gene3D" id="6.10.340.10">
    <property type="match status" value="1"/>
</dbReference>
<dbReference type="PANTHER" id="PTHR45436:SF5">
    <property type="entry name" value="SENSOR HISTIDINE KINASE TRCS"/>
    <property type="match status" value="1"/>
</dbReference>
<dbReference type="InterPro" id="IPR036097">
    <property type="entry name" value="HisK_dim/P_sf"/>
</dbReference>
<evidence type="ECO:0000256" key="2">
    <source>
        <dbReference type="ARBA" id="ARBA00001968"/>
    </source>
</evidence>
<keyword evidence="17" id="KW-1185">Reference proteome</keyword>
<dbReference type="HOGENOM" id="CLU_000445_89_6_11"/>
<feature type="compositionally biased region" description="Low complexity" evidence="12">
    <location>
        <begin position="90"/>
        <end position="131"/>
    </location>
</feature>
<evidence type="ECO:0000256" key="5">
    <source>
        <dbReference type="ARBA" id="ARBA00022553"/>
    </source>
</evidence>
<evidence type="ECO:0000256" key="6">
    <source>
        <dbReference type="ARBA" id="ARBA00022679"/>
    </source>
</evidence>
<feature type="transmembrane region" description="Helical" evidence="13">
    <location>
        <begin position="27"/>
        <end position="47"/>
    </location>
</feature>
<dbReference type="RefSeq" id="WP_013137046.1">
    <property type="nucleotide sequence ID" value="NC_014168.1"/>
</dbReference>
<keyword evidence="7 13" id="KW-0812">Transmembrane</keyword>
<evidence type="ECO:0000256" key="11">
    <source>
        <dbReference type="ARBA" id="ARBA00023136"/>
    </source>
</evidence>
<name>D6Z9R3_SEGRD</name>
<keyword evidence="6" id="KW-0808">Transferase</keyword>
<keyword evidence="8 16" id="KW-0418">Kinase</keyword>
<sequence>MSRVDREAALTPQEGESRRRSPQARKLPLWLTLVSLMLVLVGGGVLVSDAIVTISFQRSVMDRIDQDITGVAQRISDRPLKPPIPPGMPIPSISYPGVPSESGAPSESPPSTTSAQATPPSTTSAQATPPTLRTEQQPSPELSQPADGAPEPSVAPISSEGASSARYYVRVGDRVYGRFRGADGTVIAPKIPADLWELRTPQTVASEGDSQVRWRAVWVPSLHGDIVVASELSDVDGNLSSLLTLQLAIGTGVLLVLGLAGYFLVRWSLRPLVEVERTANQIAAGDLERRVPDWGERTEVGRLSKALNSMLAQIQHAFAATLASEEKAKSSERRMRQFVADASHELRTPLTAMRGFAELHRTGAGVSTTIAMSRIESEAIRMGKLVEDLLVLARTDEERPLEKEPVDMLQLMTDAVHDAKAIAPSRTIRFEFQPSGGAPVVLGDDASLRQVLSNLVSNALLHTGEDATVTLSLGGDAHDVLVEVCDTGPGLAPEDAERVFERFYRVDPSRTRSSGGSGLGLAIVNAIVRAHGGHASVRSELGVGTTLRVTLPRLAAGPEEDDELYVADE</sequence>
<dbReference type="AlphaFoldDB" id="D6Z9R3"/>
<dbReference type="Gene3D" id="3.30.565.10">
    <property type="entry name" value="Histidine kinase-like ATPase, C-terminal domain"/>
    <property type="match status" value="1"/>
</dbReference>
<dbReference type="InterPro" id="IPR004358">
    <property type="entry name" value="Sig_transdc_His_kin-like_C"/>
</dbReference>
<dbReference type="GO" id="GO:0005886">
    <property type="term" value="C:plasma membrane"/>
    <property type="evidence" value="ECO:0007669"/>
    <property type="project" value="UniProtKB-SubCell"/>
</dbReference>
<evidence type="ECO:0000256" key="12">
    <source>
        <dbReference type="SAM" id="MobiDB-lite"/>
    </source>
</evidence>
<dbReference type="InterPro" id="IPR050428">
    <property type="entry name" value="TCS_sensor_his_kinase"/>
</dbReference>
<evidence type="ECO:0000256" key="3">
    <source>
        <dbReference type="ARBA" id="ARBA00004236"/>
    </source>
</evidence>
<keyword evidence="11 13" id="KW-0472">Membrane</keyword>
<gene>
    <name evidence="16" type="ordered locus">Srot_0099</name>
</gene>
<comment type="cofactor">
    <cofactor evidence="2">
        <name>a divalent metal cation</name>
        <dbReference type="ChEBI" id="CHEBI:60240"/>
    </cofactor>
</comment>
<evidence type="ECO:0000256" key="8">
    <source>
        <dbReference type="ARBA" id="ARBA00022777"/>
    </source>
</evidence>
<comment type="catalytic activity">
    <reaction evidence="1">
        <text>ATP + protein L-histidine = ADP + protein N-phospho-L-histidine.</text>
        <dbReference type="EC" id="2.7.13.3"/>
    </reaction>
</comment>
<reference evidence="16 17" key="1">
    <citation type="journal article" date="2010" name="Stand. Genomic Sci.">
        <title>Complete genome sequence of Segniliparus rotundus type strain (CDC 1076).</title>
        <authorList>
            <person name="Sikorski J."/>
            <person name="Lapidus A."/>
            <person name="Copeland A."/>
            <person name="Misra M."/>
            <person name="Glavina Del Rio T."/>
            <person name="Nolan M."/>
            <person name="Lucas S."/>
            <person name="Chen F."/>
            <person name="Tice H."/>
            <person name="Cheng J.F."/>
            <person name="Jando M."/>
            <person name="Schneider S."/>
            <person name="Bruce D."/>
            <person name="Goodwin L."/>
            <person name="Pitluck S."/>
            <person name="Liolios K."/>
            <person name="Mikhailova N."/>
            <person name="Pati A."/>
            <person name="Ivanova N."/>
            <person name="Mavromatis K."/>
            <person name="Chen A."/>
            <person name="Palaniappan K."/>
            <person name="Chertkov O."/>
            <person name="Land M."/>
            <person name="Hauser L."/>
            <person name="Chang Y.J."/>
            <person name="Jeffries C.D."/>
            <person name="Brettin T."/>
            <person name="Detter J.C."/>
            <person name="Han C."/>
            <person name="Rohde M."/>
            <person name="Goker M."/>
            <person name="Bristow J."/>
            <person name="Eisen J.A."/>
            <person name="Markowitz V."/>
            <person name="Hugenholtz P."/>
            <person name="Kyrpides N.C."/>
            <person name="Klenk H.P."/>
        </authorList>
    </citation>
    <scope>NUCLEOTIDE SEQUENCE [LARGE SCALE GENOMIC DNA]</scope>
    <source>
        <strain evidence="17">ATCC BAA-972 / CDC 1076 / CIP 108378 / DSM 44985 / JCM 13578</strain>
    </source>
</reference>
<protein>
    <recommendedName>
        <fullName evidence="4">histidine kinase</fullName>
        <ecNumber evidence="4">2.7.13.3</ecNumber>
    </recommendedName>
</protein>